<accession>A0ABN0FYD9</accession>
<name>A0ABN0FYD9_9BURK</name>
<organism evidence="1 2">
    <name type="scientific">Burkholderia humptydooensis MSMB43</name>
    <dbReference type="NCBI Taxonomy" id="441157"/>
    <lineage>
        <taxon>Bacteria</taxon>
        <taxon>Pseudomonadati</taxon>
        <taxon>Pseudomonadota</taxon>
        <taxon>Betaproteobacteria</taxon>
        <taxon>Burkholderiales</taxon>
        <taxon>Burkholderiaceae</taxon>
        <taxon>Burkholderia</taxon>
        <taxon>pseudomallei group</taxon>
    </lineage>
</organism>
<keyword evidence="2" id="KW-1185">Reference proteome</keyword>
<proteinExistence type="predicted"/>
<sequence length="493" mass="55568">MLFVLSKEPIHFCDFVQHEEASPQNGRAGWPVMLAIQIAAQHGYPQHGLLQGWDLLWQLRGVLCLAIQCLPFNGLQQHLARQFCVDSRQHGRIQNAPTNDGKQGGCSDEPIKTPKLSRLDLASAFQYAMPRFNGPTTCIPGQPLKSVIKCGRFYRTQQHPLDRLNAVRRSIFDCVNRKHIDFRQPSCASSWRLQSYRRATQRQACRTLREIVAAGHQQFGSTQGHGSLNGLPQIPLGMACPAIDGRANQPVHACGTLYRKQLVQIALTVTDADEARFGTTLFERGEMRNSLDPFGAFLLMDRTGFALMLLTEAFIGPYPRLHSQQPQRQAFWSDSQQAVHHETALMDAISRTIAQPFRCWKMRQVEFRCVLYGQHDWNLGHPVQRLCYVRREDAVGVDLRIVEKAICGLKFGCFEGLWKRALRTAGEAPRQGNETPPQTGIAQVRRTELRVCPIVNIVHEHQSRIPLTTDCVNVNSDVTRLQAIFASYPEGCG</sequence>
<gene>
    <name evidence="1" type="ORF">A33K_18278</name>
</gene>
<evidence type="ECO:0000313" key="1">
    <source>
        <dbReference type="EMBL" id="EIP85007.1"/>
    </source>
</evidence>
<dbReference type="EMBL" id="JH692069">
    <property type="protein sequence ID" value="EIP85007.1"/>
    <property type="molecule type" value="Genomic_DNA"/>
</dbReference>
<protein>
    <submittedName>
        <fullName evidence="1">Uncharacterized protein</fullName>
    </submittedName>
</protein>
<evidence type="ECO:0000313" key="2">
    <source>
        <dbReference type="Proteomes" id="UP000004682"/>
    </source>
</evidence>
<dbReference type="Proteomes" id="UP000004682">
    <property type="component" value="Unassembled WGS sequence"/>
</dbReference>
<reference evidence="2" key="1">
    <citation type="journal article" date="2012" name="J. Bacteriol.">
        <title>Revised Genome Sequence of Burkholderia thailandensis MSMB43 with Improved Annotation.</title>
        <authorList>
            <person name="Zhuo Y."/>
            <person name="Liu L."/>
            <person name="Wang Q."/>
            <person name="Liu X."/>
            <person name="Ren B."/>
            <person name="Liu M."/>
            <person name="Ni P."/>
            <person name="Cheng Y.Q."/>
            <person name="Zhang L."/>
        </authorList>
    </citation>
    <scope>NUCLEOTIDE SEQUENCE [LARGE SCALE GENOMIC DNA]</scope>
    <source>
        <strain evidence="2">MSMB43</strain>
    </source>
</reference>